<dbReference type="GO" id="GO:0005634">
    <property type="term" value="C:nucleus"/>
    <property type="evidence" value="ECO:0007669"/>
    <property type="project" value="UniProtKB-SubCell"/>
</dbReference>
<keyword evidence="3 6" id="KW-0805">Transcription regulation</keyword>
<dbReference type="Proteomes" id="UP001345219">
    <property type="component" value="Chromosome 6"/>
</dbReference>
<dbReference type="PROSITE" id="PS51754">
    <property type="entry name" value="OVATE"/>
    <property type="match status" value="1"/>
</dbReference>
<comment type="subcellular location">
    <subcellularLocation>
        <location evidence="1 6">Nucleus</location>
    </subcellularLocation>
</comment>
<evidence type="ECO:0000256" key="1">
    <source>
        <dbReference type="ARBA" id="ARBA00004123"/>
    </source>
</evidence>
<keyword evidence="5 6" id="KW-0539">Nucleus</keyword>
<reference evidence="8 9" key="1">
    <citation type="journal article" date="2023" name="Hortic Res">
        <title>Pangenome of water caltrop reveals structural variations and asymmetric subgenome divergence after allopolyploidization.</title>
        <authorList>
            <person name="Zhang X."/>
            <person name="Chen Y."/>
            <person name="Wang L."/>
            <person name="Yuan Y."/>
            <person name="Fang M."/>
            <person name="Shi L."/>
            <person name="Lu R."/>
            <person name="Comes H.P."/>
            <person name="Ma Y."/>
            <person name="Chen Y."/>
            <person name="Huang G."/>
            <person name="Zhou Y."/>
            <person name="Zheng Z."/>
            <person name="Qiu Y."/>
        </authorList>
    </citation>
    <scope>NUCLEOTIDE SEQUENCE [LARGE SCALE GENOMIC DNA]</scope>
    <source>
        <tissue evidence="8">Roots</tissue>
    </source>
</reference>
<keyword evidence="2 6" id="KW-0678">Repressor</keyword>
<name>A0AAN7JZP1_9MYRT</name>
<accession>A0AAN7JZP1</accession>
<feature type="domain" description="OVATE" evidence="7">
    <location>
        <begin position="146"/>
        <end position="209"/>
    </location>
</feature>
<protein>
    <recommendedName>
        <fullName evidence="6">Transcription repressor</fullName>
    </recommendedName>
    <alternativeName>
        <fullName evidence="6">Ovate family protein</fullName>
    </alternativeName>
</protein>
<proteinExistence type="predicted"/>
<keyword evidence="9" id="KW-1185">Reference proteome</keyword>
<evidence type="ECO:0000256" key="4">
    <source>
        <dbReference type="ARBA" id="ARBA00023163"/>
    </source>
</evidence>
<dbReference type="Pfam" id="PF04844">
    <property type="entry name" value="Ovate"/>
    <property type="match status" value="1"/>
</dbReference>
<sequence>MKSSDDRMAVMPLSLISPRRNLNFCFPKLKLPLWSHAHPSPSVPAAAATPTSTLMKTFNSLYDSAASNFTSVIPSSSSSSTLSSDPELSPAYAPEPDFSAIYASQRFFFSSPGRSNSIVECPPRPELAARAEIEPPDPVFGGGVAVPTYSPDPYADFRRSMQEMVNARKLFDVKSDWDCLHELLRCYLSLNPKSTHKFIVGAFSDLLVSLMCEARGGRQSYGHRRHHR</sequence>
<dbReference type="EMBL" id="JAXIOK010000013">
    <property type="protein sequence ID" value="KAK4756459.1"/>
    <property type="molecule type" value="Genomic_DNA"/>
</dbReference>
<evidence type="ECO:0000259" key="7">
    <source>
        <dbReference type="PROSITE" id="PS51754"/>
    </source>
</evidence>
<evidence type="ECO:0000256" key="2">
    <source>
        <dbReference type="ARBA" id="ARBA00022491"/>
    </source>
</evidence>
<dbReference type="NCBIfam" id="TIGR01568">
    <property type="entry name" value="A_thal_3678"/>
    <property type="match status" value="1"/>
</dbReference>
<evidence type="ECO:0000313" key="8">
    <source>
        <dbReference type="EMBL" id="KAK4756459.1"/>
    </source>
</evidence>
<dbReference type="GO" id="GO:0045892">
    <property type="term" value="P:negative regulation of DNA-templated transcription"/>
    <property type="evidence" value="ECO:0007669"/>
    <property type="project" value="UniProtKB-UniRule"/>
</dbReference>
<gene>
    <name evidence="8" type="ORF">SAY87_006586</name>
</gene>
<keyword evidence="4 6" id="KW-0804">Transcription</keyword>
<dbReference type="InterPro" id="IPR006458">
    <property type="entry name" value="Ovate_C"/>
</dbReference>
<dbReference type="InterPro" id="IPR038933">
    <property type="entry name" value="Ovate"/>
</dbReference>
<dbReference type="AlphaFoldDB" id="A0AAN7JZP1"/>
<organism evidence="8 9">
    <name type="scientific">Trapa incisa</name>
    <dbReference type="NCBI Taxonomy" id="236973"/>
    <lineage>
        <taxon>Eukaryota</taxon>
        <taxon>Viridiplantae</taxon>
        <taxon>Streptophyta</taxon>
        <taxon>Embryophyta</taxon>
        <taxon>Tracheophyta</taxon>
        <taxon>Spermatophyta</taxon>
        <taxon>Magnoliopsida</taxon>
        <taxon>eudicotyledons</taxon>
        <taxon>Gunneridae</taxon>
        <taxon>Pentapetalae</taxon>
        <taxon>rosids</taxon>
        <taxon>malvids</taxon>
        <taxon>Myrtales</taxon>
        <taxon>Lythraceae</taxon>
        <taxon>Trapa</taxon>
    </lineage>
</organism>
<evidence type="ECO:0000313" key="9">
    <source>
        <dbReference type="Proteomes" id="UP001345219"/>
    </source>
</evidence>
<dbReference type="PANTHER" id="PTHR33057">
    <property type="entry name" value="TRANSCRIPTION REPRESSOR OFP7-RELATED"/>
    <property type="match status" value="1"/>
</dbReference>
<comment type="function">
    <text evidence="6">Transcriptional repressor that regulates multiple aspects of plant growth and development.</text>
</comment>
<evidence type="ECO:0000256" key="3">
    <source>
        <dbReference type="ARBA" id="ARBA00023015"/>
    </source>
</evidence>
<evidence type="ECO:0000256" key="5">
    <source>
        <dbReference type="ARBA" id="ARBA00023242"/>
    </source>
</evidence>
<dbReference type="PANTHER" id="PTHR33057:SF21">
    <property type="entry name" value="TRANSCRIPTION REPRESSOR"/>
    <property type="match status" value="1"/>
</dbReference>
<evidence type="ECO:0000256" key="6">
    <source>
        <dbReference type="RuleBase" id="RU367028"/>
    </source>
</evidence>
<comment type="caution">
    <text evidence="8">The sequence shown here is derived from an EMBL/GenBank/DDBJ whole genome shotgun (WGS) entry which is preliminary data.</text>
</comment>